<dbReference type="PANTHER" id="PTHR33116:SF86">
    <property type="entry name" value="REVERSE TRANSCRIPTASE DOMAIN-CONTAINING PROTEIN"/>
    <property type="match status" value="1"/>
</dbReference>
<dbReference type="EMBL" id="JBJKBG010000007">
    <property type="protein sequence ID" value="KAL3730505.1"/>
    <property type="molecule type" value="Genomic_DNA"/>
</dbReference>
<organism evidence="1 2">
    <name type="scientific">Eucalyptus globulus</name>
    <name type="common">Tasmanian blue gum</name>
    <dbReference type="NCBI Taxonomy" id="34317"/>
    <lineage>
        <taxon>Eukaryota</taxon>
        <taxon>Viridiplantae</taxon>
        <taxon>Streptophyta</taxon>
        <taxon>Embryophyta</taxon>
        <taxon>Tracheophyta</taxon>
        <taxon>Spermatophyta</taxon>
        <taxon>Magnoliopsida</taxon>
        <taxon>eudicotyledons</taxon>
        <taxon>Gunneridae</taxon>
        <taxon>Pentapetalae</taxon>
        <taxon>rosids</taxon>
        <taxon>malvids</taxon>
        <taxon>Myrtales</taxon>
        <taxon>Myrtaceae</taxon>
        <taxon>Myrtoideae</taxon>
        <taxon>Eucalypteae</taxon>
        <taxon>Eucalyptus</taxon>
    </lineage>
</organism>
<comment type="caution">
    <text evidence="1">The sequence shown here is derived from an EMBL/GenBank/DDBJ whole genome shotgun (WGS) entry which is preliminary data.</text>
</comment>
<name>A0ABD3JSA5_EUCGL</name>
<dbReference type="PANTHER" id="PTHR33116">
    <property type="entry name" value="REVERSE TRANSCRIPTASE ZINC-BINDING DOMAIN-CONTAINING PROTEIN-RELATED-RELATED"/>
    <property type="match status" value="1"/>
</dbReference>
<reference evidence="1 2" key="1">
    <citation type="submission" date="2024-11" db="EMBL/GenBank/DDBJ databases">
        <title>Chromosome-level genome assembly of Eucalyptus globulus Labill. provides insights into its genome evolution.</title>
        <authorList>
            <person name="Li X."/>
        </authorList>
    </citation>
    <scope>NUCLEOTIDE SEQUENCE [LARGE SCALE GENOMIC DNA]</scope>
    <source>
        <strain evidence="1">CL2024</strain>
        <tissue evidence="1">Fresh tender leaves</tissue>
    </source>
</reference>
<gene>
    <name evidence="1" type="ORF">ACJRO7_027507</name>
</gene>
<keyword evidence="2" id="KW-1185">Reference proteome</keyword>
<sequence>MFAWILGRVNSKLEGWKEQLISKGGKEILIKTVVQALPQYAMSIYRIPTSLCKSIEQKIAQFWWQPNGSKAGIHWKKWDVLKNRKDHGGLGFRDLIAFNKALLGKQAWRLIQQPLSL</sequence>
<dbReference type="AlphaFoldDB" id="A0ABD3JSA5"/>
<dbReference type="Proteomes" id="UP001634007">
    <property type="component" value="Unassembled WGS sequence"/>
</dbReference>
<accession>A0ABD3JSA5</accession>
<evidence type="ECO:0000313" key="2">
    <source>
        <dbReference type="Proteomes" id="UP001634007"/>
    </source>
</evidence>
<protein>
    <submittedName>
        <fullName evidence="1">Uncharacterized protein</fullName>
    </submittedName>
</protein>
<evidence type="ECO:0000313" key="1">
    <source>
        <dbReference type="EMBL" id="KAL3730505.1"/>
    </source>
</evidence>
<proteinExistence type="predicted"/>